<evidence type="ECO:0000313" key="3">
    <source>
        <dbReference type="EMBL" id="PKU82807.1"/>
    </source>
</evidence>
<keyword evidence="4" id="KW-1185">Reference proteome</keyword>
<gene>
    <name evidence="3" type="ORF">MA16_Dca006105</name>
</gene>
<sequence length="442" mass="48978">MGNLNQKNNGQKMICIEKENVAVAEKWSSEDEGSLSGRGETDKISVPEISLTNRYAVLIEEDEECPVGKPEGIEQLKDSNEKGIVSGIMNNDVISHNGVGKDKITKETELMGSLEPDYKKKKKGGRMTSVIGDESPAVFYPTSDFSLSSDSCSSADIYSSPDFCSSTNFHRYSTQGRTSTRRQTSPCRRTSAHQRTSPRRRTSARRRTFVGLLPDVELLPDIGLLPVVRLLLVSGFLLVLGLLLVDELSSVFYPTLNFYPTSDFSLSSDFCSSADSYASSDFCSLMNFHRSSLCHRTSARRQTSLCRRTSARRRTSTRRRTFARRQTFIGLLPKAVPLLDVGLLLVIGLLLVSRLLLVIGFSLDCYSQRTLKLSPLAPHSIVDCKWASTRSSIASKLPLKWQRNPVSFCTRGGALIRAGKNSLSQITEASTVRKPERGEKIP</sequence>
<evidence type="ECO:0000256" key="2">
    <source>
        <dbReference type="SAM" id="Phobius"/>
    </source>
</evidence>
<keyword evidence="2" id="KW-0812">Transmembrane</keyword>
<feature type="region of interest" description="Disordered" evidence="1">
    <location>
        <begin position="174"/>
        <end position="203"/>
    </location>
</feature>
<accession>A0A2I0X4I6</accession>
<dbReference type="AlphaFoldDB" id="A0A2I0X4I6"/>
<keyword evidence="2" id="KW-1133">Transmembrane helix</keyword>
<evidence type="ECO:0000256" key="1">
    <source>
        <dbReference type="SAM" id="MobiDB-lite"/>
    </source>
</evidence>
<dbReference type="EMBL" id="KZ502155">
    <property type="protein sequence ID" value="PKU82807.1"/>
    <property type="molecule type" value="Genomic_DNA"/>
</dbReference>
<organism evidence="3 4">
    <name type="scientific">Dendrobium catenatum</name>
    <dbReference type="NCBI Taxonomy" id="906689"/>
    <lineage>
        <taxon>Eukaryota</taxon>
        <taxon>Viridiplantae</taxon>
        <taxon>Streptophyta</taxon>
        <taxon>Embryophyta</taxon>
        <taxon>Tracheophyta</taxon>
        <taxon>Spermatophyta</taxon>
        <taxon>Magnoliopsida</taxon>
        <taxon>Liliopsida</taxon>
        <taxon>Asparagales</taxon>
        <taxon>Orchidaceae</taxon>
        <taxon>Epidendroideae</taxon>
        <taxon>Malaxideae</taxon>
        <taxon>Dendrobiinae</taxon>
        <taxon>Dendrobium</taxon>
    </lineage>
</organism>
<reference evidence="3 4" key="2">
    <citation type="journal article" date="2017" name="Nature">
        <title>The Apostasia genome and the evolution of orchids.</title>
        <authorList>
            <person name="Zhang G.Q."/>
            <person name="Liu K.W."/>
            <person name="Li Z."/>
            <person name="Lohaus R."/>
            <person name="Hsiao Y.Y."/>
            <person name="Niu S.C."/>
            <person name="Wang J.Y."/>
            <person name="Lin Y.C."/>
            <person name="Xu Q."/>
            <person name="Chen L.J."/>
            <person name="Yoshida K."/>
            <person name="Fujiwara S."/>
            <person name="Wang Z.W."/>
            <person name="Zhang Y.Q."/>
            <person name="Mitsuda N."/>
            <person name="Wang M."/>
            <person name="Liu G.H."/>
            <person name="Pecoraro L."/>
            <person name="Huang H.X."/>
            <person name="Xiao X.J."/>
            <person name="Lin M."/>
            <person name="Wu X.Y."/>
            <person name="Wu W.L."/>
            <person name="Chen Y.Y."/>
            <person name="Chang S.B."/>
            <person name="Sakamoto S."/>
            <person name="Ohme-Takagi M."/>
            <person name="Yagi M."/>
            <person name="Zeng S.J."/>
            <person name="Shen C.Y."/>
            <person name="Yeh C.M."/>
            <person name="Luo Y.B."/>
            <person name="Tsai W.C."/>
            <person name="Van de Peer Y."/>
            <person name="Liu Z.J."/>
        </authorList>
    </citation>
    <scope>NUCLEOTIDE SEQUENCE [LARGE SCALE GENOMIC DNA]</scope>
    <source>
        <tissue evidence="3">The whole plant</tissue>
    </source>
</reference>
<feature type="compositionally biased region" description="Low complexity" evidence="1">
    <location>
        <begin position="174"/>
        <end position="185"/>
    </location>
</feature>
<proteinExistence type="predicted"/>
<evidence type="ECO:0000313" key="4">
    <source>
        <dbReference type="Proteomes" id="UP000233837"/>
    </source>
</evidence>
<reference evidence="3 4" key="1">
    <citation type="journal article" date="2016" name="Sci. Rep.">
        <title>The Dendrobium catenatum Lindl. genome sequence provides insights into polysaccharide synthase, floral development and adaptive evolution.</title>
        <authorList>
            <person name="Zhang G.Q."/>
            <person name="Xu Q."/>
            <person name="Bian C."/>
            <person name="Tsai W.C."/>
            <person name="Yeh C.M."/>
            <person name="Liu K.W."/>
            <person name="Yoshida K."/>
            <person name="Zhang L.S."/>
            <person name="Chang S.B."/>
            <person name="Chen F."/>
            <person name="Shi Y."/>
            <person name="Su Y.Y."/>
            <person name="Zhang Y.Q."/>
            <person name="Chen L.J."/>
            <person name="Yin Y."/>
            <person name="Lin M."/>
            <person name="Huang H."/>
            <person name="Deng H."/>
            <person name="Wang Z.W."/>
            <person name="Zhu S.L."/>
            <person name="Zhao X."/>
            <person name="Deng C."/>
            <person name="Niu S.C."/>
            <person name="Huang J."/>
            <person name="Wang M."/>
            <person name="Liu G.H."/>
            <person name="Yang H.J."/>
            <person name="Xiao X.J."/>
            <person name="Hsiao Y.Y."/>
            <person name="Wu W.L."/>
            <person name="Chen Y.Y."/>
            <person name="Mitsuda N."/>
            <person name="Ohme-Takagi M."/>
            <person name="Luo Y.B."/>
            <person name="Van de Peer Y."/>
            <person name="Liu Z.J."/>
        </authorList>
    </citation>
    <scope>NUCLEOTIDE SEQUENCE [LARGE SCALE GENOMIC DNA]</scope>
    <source>
        <tissue evidence="3">The whole plant</tissue>
    </source>
</reference>
<protein>
    <submittedName>
        <fullName evidence="3">Uncharacterized protein</fullName>
    </submittedName>
</protein>
<dbReference type="Proteomes" id="UP000233837">
    <property type="component" value="Unassembled WGS sequence"/>
</dbReference>
<name>A0A2I0X4I6_9ASPA</name>
<feature type="transmembrane region" description="Helical" evidence="2">
    <location>
        <begin position="227"/>
        <end position="245"/>
    </location>
</feature>
<keyword evidence="2" id="KW-0472">Membrane</keyword>
<feature type="compositionally biased region" description="Basic residues" evidence="1">
    <location>
        <begin position="190"/>
        <end position="203"/>
    </location>
</feature>